<reference evidence="9 10" key="1">
    <citation type="submission" date="2019-07" db="EMBL/GenBank/DDBJ databases">
        <title>Finished genome of Venturia effusa.</title>
        <authorList>
            <person name="Young C.A."/>
            <person name="Cox M.P."/>
            <person name="Ganley A.R.D."/>
            <person name="David W.J."/>
        </authorList>
    </citation>
    <scope>NUCLEOTIDE SEQUENCE [LARGE SCALE GENOMIC DNA]</scope>
    <source>
        <strain evidence="10">albino</strain>
    </source>
</reference>
<dbReference type="GO" id="GO:0005737">
    <property type="term" value="C:cytoplasm"/>
    <property type="evidence" value="ECO:0007669"/>
    <property type="project" value="UniProtKB-SubCell"/>
</dbReference>
<feature type="compositionally biased region" description="Polar residues" evidence="7">
    <location>
        <begin position="124"/>
        <end position="136"/>
    </location>
</feature>
<dbReference type="PANTHER" id="PTHR15139:SF0">
    <property type="entry name" value="TUBULIN-SPECIFIC CHAPERONE C"/>
    <property type="match status" value="1"/>
</dbReference>
<dbReference type="GO" id="GO:0007023">
    <property type="term" value="P:post-chaperonin tubulin folding pathway"/>
    <property type="evidence" value="ECO:0007669"/>
    <property type="project" value="InterPro"/>
</dbReference>
<evidence type="ECO:0000256" key="5">
    <source>
        <dbReference type="ARBA" id="ARBA00026055"/>
    </source>
</evidence>
<evidence type="ECO:0000256" key="6">
    <source>
        <dbReference type="SAM" id="Coils"/>
    </source>
</evidence>
<dbReference type="InterPro" id="IPR012945">
    <property type="entry name" value="Tubulin-bd_cofactor_C_dom"/>
</dbReference>
<comment type="similarity">
    <text evidence="2">Belongs to the TBCC family.</text>
</comment>
<dbReference type="InterPro" id="IPR016098">
    <property type="entry name" value="CAP/MinC_C"/>
</dbReference>
<accession>A0A517LQH4</accession>
<keyword evidence="6" id="KW-0175">Coiled coil</keyword>
<dbReference type="Proteomes" id="UP000316270">
    <property type="component" value="Chromosome 19"/>
</dbReference>
<evidence type="ECO:0000313" key="10">
    <source>
        <dbReference type="Proteomes" id="UP000316270"/>
    </source>
</evidence>
<dbReference type="InterPro" id="IPR027684">
    <property type="entry name" value="TBCC"/>
</dbReference>
<name>A0A517LQH4_9PEZI</name>
<dbReference type="GO" id="GO:0007021">
    <property type="term" value="P:tubulin complex assembly"/>
    <property type="evidence" value="ECO:0007669"/>
    <property type="project" value="TreeGrafter"/>
</dbReference>
<dbReference type="GO" id="GO:0015631">
    <property type="term" value="F:tubulin binding"/>
    <property type="evidence" value="ECO:0007669"/>
    <property type="project" value="InterPro"/>
</dbReference>
<evidence type="ECO:0000259" key="8">
    <source>
        <dbReference type="PROSITE" id="PS51329"/>
    </source>
</evidence>
<dbReference type="Pfam" id="PF07986">
    <property type="entry name" value="TBCC"/>
    <property type="match status" value="1"/>
</dbReference>
<comment type="subcellular location">
    <subcellularLocation>
        <location evidence="1">Cytoplasm</location>
    </subcellularLocation>
</comment>
<dbReference type="STRING" id="50376.A0A517LQH4"/>
<dbReference type="AlphaFoldDB" id="A0A517LQH4"/>
<dbReference type="OrthoDB" id="194775at2759"/>
<protein>
    <recommendedName>
        <fullName evidence="8">C-CAP/cofactor C-like domain-containing protein</fullName>
    </recommendedName>
</protein>
<dbReference type="PROSITE" id="PS51329">
    <property type="entry name" value="C_CAP_COFACTOR_C"/>
    <property type="match status" value="1"/>
</dbReference>
<evidence type="ECO:0000256" key="7">
    <source>
        <dbReference type="SAM" id="MobiDB-lite"/>
    </source>
</evidence>
<dbReference type="Pfam" id="PF16752">
    <property type="entry name" value="TBCC_N"/>
    <property type="match status" value="1"/>
</dbReference>
<dbReference type="EMBL" id="CP042203">
    <property type="protein sequence ID" value="QDS77869.1"/>
    <property type="molecule type" value="Genomic_DNA"/>
</dbReference>
<dbReference type="Gene3D" id="1.20.58.1250">
    <property type="entry name" value="Tubulin Binding Cofactor C, N-terminal domain"/>
    <property type="match status" value="1"/>
</dbReference>
<organism evidence="9 10">
    <name type="scientific">Venturia effusa</name>
    <dbReference type="NCBI Taxonomy" id="50376"/>
    <lineage>
        <taxon>Eukaryota</taxon>
        <taxon>Fungi</taxon>
        <taxon>Dikarya</taxon>
        <taxon>Ascomycota</taxon>
        <taxon>Pezizomycotina</taxon>
        <taxon>Dothideomycetes</taxon>
        <taxon>Pleosporomycetidae</taxon>
        <taxon>Venturiales</taxon>
        <taxon>Venturiaceae</taxon>
        <taxon>Venturia</taxon>
    </lineage>
</organism>
<feature type="region of interest" description="Disordered" evidence="7">
    <location>
        <begin position="124"/>
        <end position="162"/>
    </location>
</feature>
<feature type="domain" description="C-CAP/cofactor C-like" evidence="8">
    <location>
        <begin position="155"/>
        <end position="312"/>
    </location>
</feature>
<keyword evidence="4" id="KW-0007">Acetylation</keyword>
<evidence type="ECO:0000313" key="9">
    <source>
        <dbReference type="EMBL" id="QDS77869.1"/>
    </source>
</evidence>
<proteinExistence type="inferred from homology"/>
<dbReference type="InterPro" id="IPR031925">
    <property type="entry name" value="TBCC_N"/>
</dbReference>
<sequence length="357" mass="39383">MASSVPDSSEPGFQDRFFDYFKHETTTLQEQIGTLSQISSAGTARLDAVNRSLASIARLQREVSDASSQLPAHNQKSYSDQLKQLNERLQKAREAFAPRQKFSFKNARKITSAASVTPITSAAQQFGNTSSKSPPSLQEEPSDEGKYNLSIRSSPSKLNRRPSFTNAASLNIFSQKDIHISIPPSAENAITTSTIHDINNCVIDISFLYSSPGLSFATMSITNISGSLILAGKVKGAIHITGMKNSVVVASTGQLRMHQCENVSVYLHCFSDPIIEHCKDVKFGPLPEVFLDHAKHETKGMNRWNQVQDFQWIKAEHSPNWSEIPTEGRVADSSWKEVVGADEGVEIDEIMQKIRVA</sequence>
<keyword evidence="10" id="KW-1185">Reference proteome</keyword>
<dbReference type="Gene3D" id="2.160.20.70">
    <property type="match status" value="1"/>
</dbReference>
<dbReference type="PANTHER" id="PTHR15139">
    <property type="entry name" value="TUBULIN FOLDING COFACTOR C"/>
    <property type="match status" value="1"/>
</dbReference>
<evidence type="ECO:0000256" key="3">
    <source>
        <dbReference type="ARBA" id="ARBA00022490"/>
    </source>
</evidence>
<feature type="compositionally biased region" description="Polar residues" evidence="7">
    <location>
        <begin position="150"/>
        <end position="162"/>
    </location>
</feature>
<evidence type="ECO:0000256" key="4">
    <source>
        <dbReference type="ARBA" id="ARBA00022990"/>
    </source>
</evidence>
<keyword evidence="3" id="KW-0963">Cytoplasm</keyword>
<dbReference type="InterPro" id="IPR017901">
    <property type="entry name" value="C-CAP_CF_C-like"/>
</dbReference>
<gene>
    <name evidence="9" type="ORF">FKW77_000251</name>
</gene>
<evidence type="ECO:0000256" key="2">
    <source>
        <dbReference type="ARBA" id="ARBA00008848"/>
    </source>
</evidence>
<feature type="coiled-coil region" evidence="6">
    <location>
        <begin position="56"/>
        <end position="95"/>
    </location>
</feature>
<comment type="subunit">
    <text evidence="5">Supercomplex made of cofactors A to E. Cofactors A and D function by capturing and stabilizing tubulin in a quasi-native conformation. Cofactor E binds to the cofactor D-tubulin complex; interaction with cofactor C then causes the release of tubulin polypeptides that are committed to the native state.</text>
</comment>
<dbReference type="InterPro" id="IPR038397">
    <property type="entry name" value="TBCC_N_sf"/>
</dbReference>
<evidence type="ECO:0000256" key="1">
    <source>
        <dbReference type="ARBA" id="ARBA00004496"/>
    </source>
</evidence>